<dbReference type="PANTHER" id="PTHR46797:SF1">
    <property type="entry name" value="METHYLPHOSPHONATE SYNTHASE"/>
    <property type="match status" value="1"/>
</dbReference>
<keyword evidence="1" id="KW-0238">DNA-binding</keyword>
<reference evidence="3 4" key="1">
    <citation type="submission" date="2019-03" db="EMBL/GenBank/DDBJ databases">
        <title>Whole genome sequence of a novel Rubrobacter taiwanensis strain, isolated from Yellowstone National Park.</title>
        <authorList>
            <person name="Freed S."/>
            <person name="Ramaley R.F."/>
            <person name="Kyndt J.A."/>
        </authorList>
    </citation>
    <scope>NUCLEOTIDE SEQUENCE [LARGE SCALE GENOMIC DNA]</scope>
    <source>
        <strain evidence="3 4">Yellowstone</strain>
    </source>
</reference>
<feature type="domain" description="HTH cro/C1-type" evidence="2">
    <location>
        <begin position="1"/>
        <end position="55"/>
    </location>
</feature>
<dbReference type="PROSITE" id="PS50943">
    <property type="entry name" value="HTH_CROC1"/>
    <property type="match status" value="1"/>
</dbReference>
<gene>
    <name evidence="3" type="ORF">E0L93_09705</name>
</gene>
<dbReference type="GO" id="GO:0005829">
    <property type="term" value="C:cytosol"/>
    <property type="evidence" value="ECO:0007669"/>
    <property type="project" value="TreeGrafter"/>
</dbReference>
<keyword evidence="4" id="KW-1185">Reference proteome</keyword>
<dbReference type="SMART" id="SM00530">
    <property type="entry name" value="HTH_XRE"/>
    <property type="match status" value="1"/>
</dbReference>
<evidence type="ECO:0000313" key="4">
    <source>
        <dbReference type="Proteomes" id="UP000295244"/>
    </source>
</evidence>
<name>A0A4R1BGV3_9ACTN</name>
<protein>
    <submittedName>
        <fullName evidence="3">XRE family transcriptional regulator</fullName>
    </submittedName>
</protein>
<dbReference type="AlphaFoldDB" id="A0A4R1BGV3"/>
<dbReference type="SUPFAM" id="SSF47413">
    <property type="entry name" value="lambda repressor-like DNA-binding domains"/>
    <property type="match status" value="1"/>
</dbReference>
<dbReference type="Gene3D" id="1.10.260.40">
    <property type="entry name" value="lambda repressor-like DNA-binding domains"/>
    <property type="match status" value="1"/>
</dbReference>
<dbReference type="GO" id="GO:0003677">
    <property type="term" value="F:DNA binding"/>
    <property type="evidence" value="ECO:0007669"/>
    <property type="project" value="UniProtKB-KW"/>
</dbReference>
<proteinExistence type="predicted"/>
<dbReference type="Pfam" id="PF01381">
    <property type="entry name" value="HTH_3"/>
    <property type="match status" value="1"/>
</dbReference>
<dbReference type="OrthoDB" id="7428772at2"/>
<dbReference type="InterPro" id="IPR050807">
    <property type="entry name" value="TransReg_Diox_bact_type"/>
</dbReference>
<evidence type="ECO:0000313" key="3">
    <source>
        <dbReference type="EMBL" id="TCJ16394.1"/>
    </source>
</evidence>
<comment type="caution">
    <text evidence="3">The sequence shown here is derived from an EMBL/GenBank/DDBJ whole genome shotgun (WGS) entry which is preliminary data.</text>
</comment>
<dbReference type="EMBL" id="SKBU01000016">
    <property type="protein sequence ID" value="TCJ16394.1"/>
    <property type="molecule type" value="Genomic_DNA"/>
</dbReference>
<dbReference type="InterPro" id="IPR001387">
    <property type="entry name" value="Cro/C1-type_HTH"/>
</dbReference>
<dbReference type="Proteomes" id="UP000295244">
    <property type="component" value="Unassembled WGS sequence"/>
</dbReference>
<accession>A0A4R1BGV3</accession>
<dbReference type="PANTHER" id="PTHR46797">
    <property type="entry name" value="HTH-TYPE TRANSCRIPTIONAL REGULATOR"/>
    <property type="match status" value="1"/>
</dbReference>
<dbReference type="RefSeq" id="WP_132691381.1">
    <property type="nucleotide sequence ID" value="NZ_SKBU01000016.1"/>
</dbReference>
<dbReference type="CDD" id="cd00093">
    <property type="entry name" value="HTH_XRE"/>
    <property type="match status" value="1"/>
</dbReference>
<evidence type="ECO:0000256" key="1">
    <source>
        <dbReference type="ARBA" id="ARBA00023125"/>
    </source>
</evidence>
<organism evidence="3 4">
    <name type="scientific">Rubrobacter taiwanensis</name>
    <dbReference type="NCBI Taxonomy" id="185139"/>
    <lineage>
        <taxon>Bacteria</taxon>
        <taxon>Bacillati</taxon>
        <taxon>Actinomycetota</taxon>
        <taxon>Rubrobacteria</taxon>
        <taxon>Rubrobacterales</taxon>
        <taxon>Rubrobacteraceae</taxon>
        <taxon>Rubrobacter</taxon>
    </lineage>
</organism>
<sequence length="60" mass="6685">MQNLRRRRGCSQAELAKLSGVSRKSIGLIEDGRRNPRGSTLRCLAEALGVEVSYFFGEED</sequence>
<dbReference type="InterPro" id="IPR010982">
    <property type="entry name" value="Lambda_DNA-bd_dom_sf"/>
</dbReference>
<evidence type="ECO:0000259" key="2">
    <source>
        <dbReference type="PROSITE" id="PS50943"/>
    </source>
</evidence>
<dbReference type="GO" id="GO:0003700">
    <property type="term" value="F:DNA-binding transcription factor activity"/>
    <property type="evidence" value="ECO:0007669"/>
    <property type="project" value="TreeGrafter"/>
</dbReference>